<sequence>MTTVAISLSGAPLNHSLSLNRVVVTGAAGFIGLHVAEALLQRGIEVMGVDALVPYYDPALKQARLARLTGRNGFAFEQIDVADHDAFDAAVGAFRPDAIIHLAAQAGVRYSLENPRAYASANLDGFLSVLEASRRHAVGHLVYASSSSVYGANAKVPFSEHDGADHPISLYAATKRANELMAHSYAHLYGIPMTGLRFFTVYGPWGRPDMAYFKFTKAILAGDPIDVYAQAQMSRDFTYVDDIREAIIRLAARPAAADPAFDREHPDPATSAAPWRIYNIGNHTPVALSHFIDVVEAACGRKAVRRHLPAQPGDVPATYADVADLAAAVDFRPDTPIETGIARFVAWYRAFYRV</sequence>
<dbReference type="Gene3D" id="3.40.50.720">
    <property type="entry name" value="NAD(P)-binding Rossmann-like Domain"/>
    <property type="match status" value="1"/>
</dbReference>
<dbReference type="Pfam" id="PF01370">
    <property type="entry name" value="Epimerase"/>
    <property type="match status" value="1"/>
</dbReference>
<proteinExistence type="predicted"/>
<evidence type="ECO:0000313" key="4">
    <source>
        <dbReference type="Proteomes" id="UP000199468"/>
    </source>
</evidence>
<reference evidence="3 4" key="1">
    <citation type="submission" date="2016-10" db="EMBL/GenBank/DDBJ databases">
        <authorList>
            <person name="Varghese N."/>
            <person name="Submissions S."/>
        </authorList>
    </citation>
    <scope>NUCLEOTIDE SEQUENCE [LARGE SCALE GENOMIC DNA]</scope>
    <source>
        <strain evidence="3 4">DSM 26672</strain>
    </source>
</reference>
<dbReference type="RefSeq" id="WP_091858415.1">
    <property type="nucleotide sequence ID" value="NZ_FNBZ01000005.1"/>
</dbReference>
<dbReference type="InterPro" id="IPR036291">
    <property type="entry name" value="NAD(P)-bd_dom_sf"/>
</dbReference>
<feature type="domain" description="NAD-dependent epimerase/dehydratase" evidence="2">
    <location>
        <begin position="22"/>
        <end position="258"/>
    </location>
</feature>
<gene>
    <name evidence="3" type="ORF">SAMN05421844_105264</name>
</gene>
<keyword evidence="1" id="KW-0520">NAD</keyword>
<dbReference type="PRINTS" id="PR01713">
    <property type="entry name" value="NUCEPIMERASE"/>
</dbReference>
<accession>A0ABY0P2G5</accession>
<evidence type="ECO:0000259" key="2">
    <source>
        <dbReference type="Pfam" id="PF01370"/>
    </source>
</evidence>
<dbReference type="EMBL" id="FNBZ01000005">
    <property type="protein sequence ID" value="SDG78341.1"/>
    <property type="molecule type" value="Genomic_DNA"/>
</dbReference>
<keyword evidence="4" id="KW-1185">Reference proteome</keyword>
<evidence type="ECO:0000313" key="3">
    <source>
        <dbReference type="EMBL" id="SDG78341.1"/>
    </source>
</evidence>
<dbReference type="PANTHER" id="PTHR43574">
    <property type="entry name" value="EPIMERASE-RELATED"/>
    <property type="match status" value="1"/>
</dbReference>
<dbReference type="SUPFAM" id="SSF51735">
    <property type="entry name" value="NAD(P)-binding Rossmann-fold domains"/>
    <property type="match status" value="1"/>
</dbReference>
<dbReference type="InterPro" id="IPR001509">
    <property type="entry name" value="Epimerase_deHydtase"/>
</dbReference>
<organism evidence="3 4">
    <name type="scientific">Bosea robiniae</name>
    <dbReference type="NCBI Taxonomy" id="1036780"/>
    <lineage>
        <taxon>Bacteria</taxon>
        <taxon>Pseudomonadati</taxon>
        <taxon>Pseudomonadota</taxon>
        <taxon>Alphaproteobacteria</taxon>
        <taxon>Hyphomicrobiales</taxon>
        <taxon>Boseaceae</taxon>
        <taxon>Bosea</taxon>
    </lineage>
</organism>
<name>A0ABY0P2G5_9HYPH</name>
<comment type="caution">
    <text evidence="3">The sequence shown here is derived from an EMBL/GenBank/DDBJ whole genome shotgun (WGS) entry which is preliminary data.</text>
</comment>
<protein>
    <submittedName>
        <fullName evidence="3">UDP-glucuronate 4-epimerase</fullName>
    </submittedName>
</protein>
<dbReference type="Proteomes" id="UP000199468">
    <property type="component" value="Unassembled WGS sequence"/>
</dbReference>
<evidence type="ECO:0000256" key="1">
    <source>
        <dbReference type="ARBA" id="ARBA00023027"/>
    </source>
</evidence>